<evidence type="ECO:0000313" key="1">
    <source>
        <dbReference type="EMBL" id="EDQ99527.1"/>
    </source>
</evidence>
<dbReference type="InParanoid" id="B0E0Z7"/>
<dbReference type="EMBL" id="DS547163">
    <property type="protein sequence ID" value="EDQ99527.1"/>
    <property type="molecule type" value="Genomic_DNA"/>
</dbReference>
<dbReference type="KEGG" id="lbc:LACBIDRAFT_316446"/>
<evidence type="ECO:0000313" key="2">
    <source>
        <dbReference type="Proteomes" id="UP000001194"/>
    </source>
</evidence>
<gene>
    <name evidence="1" type="ORF">LACBIDRAFT_316446</name>
</gene>
<reference evidence="1 2" key="1">
    <citation type="journal article" date="2008" name="Nature">
        <title>The genome of Laccaria bicolor provides insights into mycorrhizal symbiosis.</title>
        <authorList>
            <person name="Martin F."/>
            <person name="Aerts A."/>
            <person name="Ahren D."/>
            <person name="Brun A."/>
            <person name="Danchin E.G.J."/>
            <person name="Duchaussoy F."/>
            <person name="Gibon J."/>
            <person name="Kohler A."/>
            <person name="Lindquist E."/>
            <person name="Pereda V."/>
            <person name="Salamov A."/>
            <person name="Shapiro H.J."/>
            <person name="Wuyts J."/>
            <person name="Blaudez D."/>
            <person name="Buee M."/>
            <person name="Brokstein P."/>
            <person name="Canbaeck B."/>
            <person name="Cohen D."/>
            <person name="Courty P.E."/>
            <person name="Coutinho P.M."/>
            <person name="Delaruelle C."/>
            <person name="Detter J.C."/>
            <person name="Deveau A."/>
            <person name="DiFazio S."/>
            <person name="Duplessis S."/>
            <person name="Fraissinet-Tachet L."/>
            <person name="Lucic E."/>
            <person name="Frey-Klett P."/>
            <person name="Fourrey C."/>
            <person name="Feussner I."/>
            <person name="Gay G."/>
            <person name="Grimwood J."/>
            <person name="Hoegger P.J."/>
            <person name="Jain P."/>
            <person name="Kilaru S."/>
            <person name="Labbe J."/>
            <person name="Lin Y.C."/>
            <person name="Legue V."/>
            <person name="Le Tacon F."/>
            <person name="Marmeisse R."/>
            <person name="Melayah D."/>
            <person name="Montanini B."/>
            <person name="Muratet M."/>
            <person name="Nehls U."/>
            <person name="Niculita-Hirzel H."/>
            <person name="Oudot-Le Secq M.P."/>
            <person name="Peter M."/>
            <person name="Quesneville H."/>
            <person name="Rajashekar B."/>
            <person name="Reich M."/>
            <person name="Rouhier N."/>
            <person name="Schmutz J."/>
            <person name="Yin T."/>
            <person name="Chalot M."/>
            <person name="Henrissat B."/>
            <person name="Kuees U."/>
            <person name="Lucas S."/>
            <person name="Van de Peer Y."/>
            <person name="Podila G.K."/>
            <person name="Polle A."/>
            <person name="Pukkila P.J."/>
            <person name="Richardson P.M."/>
            <person name="Rouze P."/>
            <person name="Sanders I.R."/>
            <person name="Stajich J.E."/>
            <person name="Tunlid A."/>
            <person name="Tuskan G."/>
            <person name="Grigoriev I.V."/>
        </authorList>
    </citation>
    <scope>NUCLEOTIDE SEQUENCE [LARGE SCALE GENOMIC DNA]</scope>
    <source>
        <strain evidence="2">S238N-H82 / ATCC MYA-4686</strain>
    </source>
</reference>
<dbReference type="RefSeq" id="XP_001889876.1">
    <property type="nucleotide sequence ID" value="XM_001889841.1"/>
</dbReference>
<dbReference type="GeneID" id="6085493"/>
<name>B0E0Z7_LACBS</name>
<dbReference type="Proteomes" id="UP000001194">
    <property type="component" value="Unassembled WGS sequence"/>
</dbReference>
<accession>B0E0Z7</accession>
<organism evidence="2">
    <name type="scientific">Laccaria bicolor (strain S238N-H82 / ATCC MYA-4686)</name>
    <name type="common">Bicoloured deceiver</name>
    <name type="synonym">Laccaria laccata var. bicolor</name>
    <dbReference type="NCBI Taxonomy" id="486041"/>
    <lineage>
        <taxon>Eukaryota</taxon>
        <taxon>Fungi</taxon>
        <taxon>Dikarya</taxon>
        <taxon>Basidiomycota</taxon>
        <taxon>Agaricomycotina</taxon>
        <taxon>Agaricomycetes</taxon>
        <taxon>Agaricomycetidae</taxon>
        <taxon>Agaricales</taxon>
        <taxon>Agaricineae</taxon>
        <taxon>Hydnangiaceae</taxon>
        <taxon>Laccaria</taxon>
    </lineage>
</organism>
<proteinExistence type="predicted"/>
<sequence length="50" mass="5915">MMETRLTQTTQLFQLSSCKRSGYLQTRCLMRPMQLFQPSSHKKLAYVQMS</sequence>
<dbReference type="AlphaFoldDB" id="B0E0Z7"/>
<protein>
    <submittedName>
        <fullName evidence="1">Predicted protein</fullName>
    </submittedName>
</protein>
<keyword evidence="2" id="KW-1185">Reference proteome</keyword>
<dbReference type="HOGENOM" id="CLU_3125316_0_0_1"/>